<comment type="caution">
    <text evidence="3">The sequence shown here is derived from an EMBL/GenBank/DDBJ whole genome shotgun (WGS) entry which is preliminary data.</text>
</comment>
<protein>
    <submittedName>
        <fullName evidence="3">Hsp20/alpha crystallin family protein</fullName>
    </submittedName>
</protein>
<organism evidence="3 4">
    <name type="scientific">Dehalogenimonas etheniformans</name>
    <dbReference type="NCBI Taxonomy" id="1536648"/>
    <lineage>
        <taxon>Bacteria</taxon>
        <taxon>Bacillati</taxon>
        <taxon>Chloroflexota</taxon>
        <taxon>Dehalococcoidia</taxon>
        <taxon>Dehalococcoidales</taxon>
        <taxon>Dehalococcoidaceae</taxon>
        <taxon>Dehalogenimonas</taxon>
    </lineage>
</organism>
<dbReference type="AlphaFoldDB" id="A0A2P5P4T1"/>
<dbReference type="InterPro" id="IPR031107">
    <property type="entry name" value="Small_HSP"/>
</dbReference>
<dbReference type="OrthoDB" id="9811615at2"/>
<comment type="similarity">
    <text evidence="1 2">Belongs to the small heat shock protein (HSP20) family.</text>
</comment>
<evidence type="ECO:0000256" key="1">
    <source>
        <dbReference type="PROSITE-ProRule" id="PRU00285"/>
    </source>
</evidence>
<gene>
    <name evidence="3" type="ORF">JP09_009630</name>
</gene>
<accession>A0A2P5P4T1</accession>
<dbReference type="EMBL" id="JQAN02000014">
    <property type="protein sequence ID" value="PPD57299.1"/>
    <property type="molecule type" value="Genomic_DNA"/>
</dbReference>
<evidence type="ECO:0000256" key="2">
    <source>
        <dbReference type="RuleBase" id="RU003616"/>
    </source>
</evidence>
<dbReference type="InterPro" id="IPR002068">
    <property type="entry name" value="A-crystallin/Hsp20_dom"/>
</dbReference>
<keyword evidence="4" id="KW-1185">Reference proteome</keyword>
<proteinExistence type="inferred from homology"/>
<dbReference type="PANTHER" id="PTHR11527">
    <property type="entry name" value="HEAT-SHOCK PROTEIN 20 FAMILY MEMBER"/>
    <property type="match status" value="1"/>
</dbReference>
<dbReference type="Pfam" id="PF00011">
    <property type="entry name" value="HSP20"/>
    <property type="match status" value="1"/>
</dbReference>
<dbReference type="InterPro" id="IPR008978">
    <property type="entry name" value="HSP20-like_chaperone"/>
</dbReference>
<reference evidence="3 4" key="1">
    <citation type="journal article" date="2017" name="ISME J.">
        <title>Grape pomace compost harbors organohalide-respiring Dehalogenimonas species with novel reductive dehalogenase genes.</title>
        <authorList>
            <person name="Yang Y."/>
            <person name="Higgins S.A."/>
            <person name="Yan J."/>
            <person name="Simsir B."/>
            <person name="Chourey K."/>
            <person name="Iyer R."/>
            <person name="Hettich R.L."/>
            <person name="Baldwin B."/>
            <person name="Ogles D.M."/>
            <person name="Loffler F.E."/>
        </authorList>
    </citation>
    <scope>NUCLEOTIDE SEQUENCE [LARGE SCALE GENOMIC DNA]</scope>
    <source>
        <strain evidence="3 4">GP</strain>
    </source>
</reference>
<dbReference type="SUPFAM" id="SSF49764">
    <property type="entry name" value="HSP20-like chaperones"/>
    <property type="match status" value="1"/>
</dbReference>
<sequence length="157" mass="18070">MVLQRWDPYQELRQMDKTFDRLWRGLGRFPTTVEKWDIPIDVKKEGDEIIVKASLPGVKPEEIQVTVEDNVLELKAESSTETESEQSGYLVRERAYGSFFRALRLPENVDTEHIQSSYEHGVLTVTLPKAEEKKRKQIKVAVQSGNKVIEAPGKKEK</sequence>
<dbReference type="Proteomes" id="UP000235653">
    <property type="component" value="Unassembled WGS sequence"/>
</dbReference>
<dbReference type="PROSITE" id="PS01031">
    <property type="entry name" value="SHSP"/>
    <property type="match status" value="1"/>
</dbReference>
<evidence type="ECO:0000313" key="4">
    <source>
        <dbReference type="Proteomes" id="UP000235653"/>
    </source>
</evidence>
<name>A0A2P5P4T1_9CHLR</name>
<dbReference type="RefSeq" id="WP_102331493.1">
    <property type="nucleotide sequence ID" value="NZ_CP058566.2"/>
</dbReference>
<dbReference type="Gene3D" id="2.60.40.790">
    <property type="match status" value="1"/>
</dbReference>
<evidence type="ECO:0000313" key="3">
    <source>
        <dbReference type="EMBL" id="PPD57299.1"/>
    </source>
</evidence>
<dbReference type="CDD" id="cd06464">
    <property type="entry name" value="ACD_sHsps-like"/>
    <property type="match status" value="1"/>
</dbReference>